<dbReference type="PANTHER" id="PTHR43649:SF31">
    <property type="entry name" value="SN-GLYCEROL-3-PHOSPHATE-BINDING PERIPLASMIC PROTEIN UGPB"/>
    <property type="match status" value="1"/>
</dbReference>
<dbReference type="AlphaFoldDB" id="A0A9J6ZEL0"/>
<dbReference type="EMBL" id="CP097899">
    <property type="protein sequence ID" value="URN94611.1"/>
    <property type="molecule type" value="Genomic_DNA"/>
</dbReference>
<dbReference type="SUPFAM" id="SSF53850">
    <property type="entry name" value="Periplasmic binding protein-like II"/>
    <property type="match status" value="1"/>
</dbReference>
<dbReference type="PROSITE" id="PS51257">
    <property type="entry name" value="PROKAR_LIPOPROTEIN"/>
    <property type="match status" value="1"/>
</dbReference>
<dbReference type="InterPro" id="IPR050490">
    <property type="entry name" value="Bact_solute-bd_prot1"/>
</dbReference>
<organism evidence="6 7">
    <name type="scientific">Candidatus Pristimantibacillus lignocellulolyticus</name>
    <dbReference type="NCBI Taxonomy" id="2994561"/>
    <lineage>
        <taxon>Bacteria</taxon>
        <taxon>Bacillati</taxon>
        <taxon>Bacillota</taxon>
        <taxon>Bacilli</taxon>
        <taxon>Bacillales</taxon>
        <taxon>Paenibacillaceae</taxon>
        <taxon>Candidatus Pristimantibacillus</taxon>
    </lineage>
</organism>
<keyword evidence="3" id="KW-0813">Transport</keyword>
<accession>A0A9J6ZEL0</accession>
<feature type="chain" id="PRO_5039898794" evidence="5">
    <location>
        <begin position="23"/>
        <end position="448"/>
    </location>
</feature>
<sequence>MRRVTLLSVVMVLVIMVIAACGANTKVTQQPVTQAGEDTNNDSQIAETREPVTLTFWNYGNTITDTEFDKLIVQPTKEKYPHITLERIRTDDDVTPEQLLAAGNLPDIIYTSTGSNYYRFLDIGIVQPLDELIAKHNVDFTTVKPAIVESIQSYTDDQSIIAVPLSFNLFITYYNKEIFDKFNIPYPSDEPQTWQQWLEIGRQLTRVDNGVQYLGIDVGGASNLARSLKLANVDPATDQSTLGDEQLEQVFELLKQQYEIPGFIGENQELVYDRTQFMQERRLAIRHAFLANMIGPLEELRKEGIELDWDIAPAAHFGDEKVPGSIHSLIVSNQGDNIEDAFLVVSNVLSDETQRLVARNGRVPSIINPELEKEFGADVEVLKGKKIENVFKLTAIANSTPHPLDGKLGKVLDAISQDIAFNGKDVVSALRAGKEESDRLIKAWEATR</sequence>
<dbReference type="Proteomes" id="UP001056756">
    <property type="component" value="Chromosome"/>
</dbReference>
<evidence type="ECO:0000313" key="6">
    <source>
        <dbReference type="EMBL" id="URN94611.1"/>
    </source>
</evidence>
<feature type="signal peptide" evidence="5">
    <location>
        <begin position="1"/>
        <end position="22"/>
    </location>
</feature>
<protein>
    <submittedName>
        <fullName evidence="6">Extracellular solute-binding protein</fullName>
    </submittedName>
</protein>
<evidence type="ECO:0000256" key="2">
    <source>
        <dbReference type="ARBA" id="ARBA00008520"/>
    </source>
</evidence>
<evidence type="ECO:0000256" key="1">
    <source>
        <dbReference type="ARBA" id="ARBA00004196"/>
    </source>
</evidence>
<name>A0A9J6ZEL0_9BACL</name>
<proteinExistence type="inferred from homology"/>
<dbReference type="KEGG" id="plig:NAG76_22805"/>
<evidence type="ECO:0000256" key="5">
    <source>
        <dbReference type="SAM" id="SignalP"/>
    </source>
</evidence>
<keyword evidence="4 5" id="KW-0732">Signal</keyword>
<dbReference type="GO" id="GO:0030313">
    <property type="term" value="C:cell envelope"/>
    <property type="evidence" value="ECO:0007669"/>
    <property type="project" value="UniProtKB-SubCell"/>
</dbReference>
<evidence type="ECO:0000256" key="4">
    <source>
        <dbReference type="ARBA" id="ARBA00022729"/>
    </source>
</evidence>
<dbReference type="Gene3D" id="3.40.190.10">
    <property type="entry name" value="Periplasmic binding protein-like II"/>
    <property type="match status" value="1"/>
</dbReference>
<dbReference type="PANTHER" id="PTHR43649">
    <property type="entry name" value="ARABINOSE-BINDING PROTEIN-RELATED"/>
    <property type="match status" value="1"/>
</dbReference>
<evidence type="ECO:0000313" key="7">
    <source>
        <dbReference type="Proteomes" id="UP001056756"/>
    </source>
</evidence>
<reference evidence="6" key="1">
    <citation type="submission" date="2022-05" db="EMBL/GenBank/DDBJ databases">
        <title>Novel bacterial taxa in a minimal lignocellulolytic consortium and its capacity to transform plastics disclosed by genome-resolved metagenomics.</title>
        <authorList>
            <person name="Rodriguez C.A.D."/>
            <person name="Diaz-Garcia L."/>
            <person name="Herrera K."/>
            <person name="Tarazona N.A."/>
            <person name="Sproer C."/>
            <person name="Overmann J."/>
            <person name="Jimenez D.J."/>
        </authorList>
    </citation>
    <scope>NUCLEOTIDE SEQUENCE</scope>
    <source>
        <strain evidence="6">MAG5</strain>
    </source>
</reference>
<dbReference type="InterPro" id="IPR006059">
    <property type="entry name" value="SBP"/>
</dbReference>
<evidence type="ECO:0000256" key="3">
    <source>
        <dbReference type="ARBA" id="ARBA00022448"/>
    </source>
</evidence>
<comment type="similarity">
    <text evidence="2">Belongs to the bacterial solute-binding protein 1 family.</text>
</comment>
<dbReference type="Pfam" id="PF01547">
    <property type="entry name" value="SBP_bac_1"/>
    <property type="match status" value="1"/>
</dbReference>
<gene>
    <name evidence="6" type="ORF">NAG76_22805</name>
</gene>
<comment type="subcellular location">
    <subcellularLocation>
        <location evidence="1">Cell envelope</location>
    </subcellularLocation>
</comment>